<feature type="region of interest" description="Disordered" evidence="1">
    <location>
        <begin position="107"/>
        <end position="134"/>
    </location>
</feature>
<proteinExistence type="predicted"/>
<gene>
    <name evidence="2" type="ORF">A2U01_0014437</name>
</gene>
<dbReference type="EMBL" id="LXQA010025059">
    <property type="protein sequence ID" value="MCH93485.1"/>
    <property type="molecule type" value="Genomic_DNA"/>
</dbReference>
<accession>A0A392N2W8</accession>
<organism evidence="2 3">
    <name type="scientific">Trifolium medium</name>
    <dbReference type="NCBI Taxonomy" id="97028"/>
    <lineage>
        <taxon>Eukaryota</taxon>
        <taxon>Viridiplantae</taxon>
        <taxon>Streptophyta</taxon>
        <taxon>Embryophyta</taxon>
        <taxon>Tracheophyta</taxon>
        <taxon>Spermatophyta</taxon>
        <taxon>Magnoliopsida</taxon>
        <taxon>eudicotyledons</taxon>
        <taxon>Gunneridae</taxon>
        <taxon>Pentapetalae</taxon>
        <taxon>rosids</taxon>
        <taxon>fabids</taxon>
        <taxon>Fabales</taxon>
        <taxon>Fabaceae</taxon>
        <taxon>Papilionoideae</taxon>
        <taxon>50 kb inversion clade</taxon>
        <taxon>NPAAA clade</taxon>
        <taxon>Hologalegina</taxon>
        <taxon>IRL clade</taxon>
        <taxon>Trifolieae</taxon>
        <taxon>Trifolium</taxon>
    </lineage>
</organism>
<dbReference type="AlphaFoldDB" id="A0A392N2W8"/>
<dbReference type="Proteomes" id="UP000265520">
    <property type="component" value="Unassembled WGS sequence"/>
</dbReference>
<feature type="compositionally biased region" description="Polar residues" evidence="1">
    <location>
        <begin position="27"/>
        <end position="36"/>
    </location>
</feature>
<evidence type="ECO:0000256" key="1">
    <source>
        <dbReference type="SAM" id="MobiDB-lite"/>
    </source>
</evidence>
<evidence type="ECO:0000313" key="2">
    <source>
        <dbReference type="EMBL" id="MCH93485.1"/>
    </source>
</evidence>
<feature type="compositionally biased region" description="Polar residues" evidence="1">
    <location>
        <begin position="114"/>
        <end position="123"/>
    </location>
</feature>
<feature type="region of interest" description="Disordered" evidence="1">
    <location>
        <begin position="1"/>
        <end position="40"/>
    </location>
</feature>
<protein>
    <submittedName>
        <fullName evidence="2">Uncharacterized protein</fullName>
    </submittedName>
</protein>
<comment type="caution">
    <text evidence="2">The sequence shown here is derived from an EMBL/GenBank/DDBJ whole genome shotgun (WGS) entry which is preliminary data.</text>
</comment>
<sequence>MIRPHTMEKRHPNKKRNSSIVEKPSSSKRLGSNSQILKEMWKPSYTPTHLEGKKMFLNTSTKPLLLRLTVTKQDIAQHLDVKTISPSNVANRKESKDVELYSIILPDPNRNVKQHGNTSQSKPTTKRSKLRHQVQSPKLEFLNFTAKKAKLVPGHYPPR</sequence>
<feature type="compositionally biased region" description="Basic and acidic residues" evidence="1">
    <location>
        <begin position="1"/>
        <end position="10"/>
    </location>
</feature>
<name>A0A392N2W8_9FABA</name>
<evidence type="ECO:0000313" key="3">
    <source>
        <dbReference type="Proteomes" id="UP000265520"/>
    </source>
</evidence>
<reference evidence="2 3" key="1">
    <citation type="journal article" date="2018" name="Front. Plant Sci.">
        <title>Red Clover (Trifolium pratense) and Zigzag Clover (T. medium) - A Picture of Genomic Similarities and Differences.</title>
        <authorList>
            <person name="Dluhosova J."/>
            <person name="Istvanek J."/>
            <person name="Nedelnik J."/>
            <person name="Repkova J."/>
        </authorList>
    </citation>
    <scope>NUCLEOTIDE SEQUENCE [LARGE SCALE GENOMIC DNA]</scope>
    <source>
        <strain evidence="3">cv. 10/8</strain>
        <tissue evidence="2">Leaf</tissue>
    </source>
</reference>
<keyword evidence="3" id="KW-1185">Reference proteome</keyword>